<accession>A0A4R1EU70</accession>
<feature type="binding site" description="axial binding residue" evidence="9">
    <location>
        <position position="40"/>
    </location>
    <ligand>
        <name>heme c</name>
        <dbReference type="ChEBI" id="CHEBI:61717"/>
        <label>1</label>
    </ligand>
    <ligandPart>
        <name>Fe</name>
        <dbReference type="ChEBI" id="CHEBI:18248"/>
    </ligandPart>
</feature>
<evidence type="ECO:0000256" key="4">
    <source>
        <dbReference type="ARBA" id="ARBA00022723"/>
    </source>
</evidence>
<dbReference type="GO" id="GO:0020037">
    <property type="term" value="F:heme binding"/>
    <property type="evidence" value="ECO:0007669"/>
    <property type="project" value="InterPro"/>
</dbReference>
<keyword evidence="2" id="KW-0813">Transport</keyword>
<evidence type="ECO:0000313" key="12">
    <source>
        <dbReference type="EMBL" id="TCJ85207.1"/>
    </source>
</evidence>
<organism evidence="12 13">
    <name type="scientific">Cocleimonas flava</name>
    <dbReference type="NCBI Taxonomy" id="634765"/>
    <lineage>
        <taxon>Bacteria</taxon>
        <taxon>Pseudomonadati</taxon>
        <taxon>Pseudomonadota</taxon>
        <taxon>Gammaproteobacteria</taxon>
        <taxon>Thiotrichales</taxon>
        <taxon>Thiotrichaceae</taxon>
        <taxon>Cocleimonas</taxon>
    </lineage>
</organism>
<keyword evidence="6" id="KW-0249">Electron transport</keyword>
<keyword evidence="7 9" id="KW-0408">Iron</keyword>
<feature type="signal peptide" evidence="10">
    <location>
        <begin position="1"/>
        <end position="22"/>
    </location>
</feature>
<dbReference type="Gene3D" id="1.10.760.10">
    <property type="entry name" value="Cytochrome c-like domain"/>
    <property type="match status" value="2"/>
</dbReference>
<keyword evidence="3 8" id="KW-0349">Heme</keyword>
<keyword evidence="5" id="KW-0574">Periplasm</keyword>
<feature type="binding site" description="covalent" evidence="8">
    <location>
        <position position="145"/>
    </location>
    <ligand>
        <name>heme c</name>
        <dbReference type="ChEBI" id="CHEBI:61717"/>
        <label>2</label>
    </ligand>
</feature>
<evidence type="ECO:0000256" key="3">
    <source>
        <dbReference type="ARBA" id="ARBA00022617"/>
    </source>
</evidence>
<feature type="binding site" description="axial binding residue" evidence="9">
    <location>
        <position position="186"/>
    </location>
    <ligand>
        <name>heme c</name>
        <dbReference type="ChEBI" id="CHEBI:61717"/>
        <label>2</label>
    </ligand>
    <ligandPart>
        <name>Fe</name>
        <dbReference type="ChEBI" id="CHEBI:18248"/>
    </ligandPart>
</feature>
<evidence type="ECO:0000256" key="1">
    <source>
        <dbReference type="ARBA" id="ARBA00004418"/>
    </source>
</evidence>
<dbReference type="AlphaFoldDB" id="A0A4R1EU70"/>
<evidence type="ECO:0000256" key="7">
    <source>
        <dbReference type="ARBA" id="ARBA00023004"/>
    </source>
</evidence>
<feature type="binding site" description="covalent" evidence="8">
    <location>
        <position position="142"/>
    </location>
    <ligand>
        <name>heme c</name>
        <dbReference type="ChEBI" id="CHEBI:61717"/>
        <label>2</label>
    </ligand>
</feature>
<dbReference type="OrthoDB" id="188778at2"/>
<dbReference type="PIRSF" id="PIRSF000005">
    <property type="entry name" value="Cytochrome_c4"/>
    <property type="match status" value="1"/>
</dbReference>
<dbReference type="SUPFAM" id="SSF46626">
    <property type="entry name" value="Cytochrome c"/>
    <property type="match status" value="2"/>
</dbReference>
<dbReference type="EMBL" id="SMFQ01000004">
    <property type="protein sequence ID" value="TCJ85207.1"/>
    <property type="molecule type" value="Genomic_DNA"/>
</dbReference>
<dbReference type="PROSITE" id="PS51007">
    <property type="entry name" value="CYTC"/>
    <property type="match status" value="2"/>
</dbReference>
<keyword evidence="13" id="KW-1185">Reference proteome</keyword>
<dbReference type="GO" id="GO:0005506">
    <property type="term" value="F:iron ion binding"/>
    <property type="evidence" value="ECO:0007669"/>
    <property type="project" value="InterPro"/>
</dbReference>
<evidence type="ECO:0000256" key="5">
    <source>
        <dbReference type="ARBA" id="ARBA00022764"/>
    </source>
</evidence>
<comment type="subcellular location">
    <subcellularLocation>
        <location evidence="1">Periplasm</location>
    </subcellularLocation>
</comment>
<keyword evidence="4 9" id="KW-0479">Metal-binding</keyword>
<dbReference type="InterPro" id="IPR024167">
    <property type="entry name" value="Cytochrome_c4-like"/>
</dbReference>
<evidence type="ECO:0000256" key="2">
    <source>
        <dbReference type="ARBA" id="ARBA00022448"/>
    </source>
</evidence>
<reference evidence="12 13" key="1">
    <citation type="submission" date="2019-03" db="EMBL/GenBank/DDBJ databases">
        <title>Genomic Encyclopedia of Type Strains, Phase IV (KMG-IV): sequencing the most valuable type-strain genomes for metagenomic binning, comparative biology and taxonomic classification.</title>
        <authorList>
            <person name="Goeker M."/>
        </authorList>
    </citation>
    <scope>NUCLEOTIDE SEQUENCE [LARGE SCALE GENOMIC DNA]</scope>
    <source>
        <strain evidence="12 13">DSM 24830</strain>
    </source>
</reference>
<feature type="binding site" description="covalent" evidence="8">
    <location>
        <position position="36"/>
    </location>
    <ligand>
        <name>heme c</name>
        <dbReference type="ChEBI" id="CHEBI:61717"/>
        <label>1</label>
    </ligand>
</feature>
<feature type="binding site" description="axial binding residue" evidence="9">
    <location>
        <position position="146"/>
    </location>
    <ligand>
        <name>heme c</name>
        <dbReference type="ChEBI" id="CHEBI:61717"/>
        <label>2</label>
    </ligand>
    <ligandPart>
        <name>Fe</name>
        <dbReference type="ChEBI" id="CHEBI:18248"/>
    </ligandPart>
</feature>
<dbReference type="GO" id="GO:0042597">
    <property type="term" value="C:periplasmic space"/>
    <property type="evidence" value="ECO:0007669"/>
    <property type="project" value="UniProtKB-SubCell"/>
</dbReference>
<dbReference type="Pfam" id="PF00034">
    <property type="entry name" value="Cytochrom_C"/>
    <property type="match status" value="1"/>
</dbReference>
<evidence type="ECO:0000259" key="11">
    <source>
        <dbReference type="PROSITE" id="PS51007"/>
    </source>
</evidence>
<evidence type="ECO:0000256" key="10">
    <source>
        <dbReference type="SAM" id="SignalP"/>
    </source>
</evidence>
<evidence type="ECO:0000256" key="6">
    <source>
        <dbReference type="ARBA" id="ARBA00022982"/>
    </source>
</evidence>
<comment type="caution">
    <text evidence="12">The sequence shown here is derived from an EMBL/GenBank/DDBJ whole genome shotgun (WGS) entry which is preliminary data.</text>
</comment>
<dbReference type="InterPro" id="IPR050597">
    <property type="entry name" value="Cytochrome_c_Oxidase_Subunit"/>
</dbReference>
<name>A0A4R1EU70_9GAMM</name>
<dbReference type="Pfam" id="PF13442">
    <property type="entry name" value="Cytochrome_CBB3"/>
    <property type="match status" value="1"/>
</dbReference>
<keyword evidence="10" id="KW-0732">Signal</keyword>
<feature type="chain" id="PRO_5020555713" evidence="10">
    <location>
        <begin position="23"/>
        <end position="210"/>
    </location>
</feature>
<sequence>MRITLTFHFLIFILSLSTHALATDDDIGKKLFQEKCSECHQQDGNSKDKEIPNIAGTSAILTFDIMDQYKSGDRKSKPIKLKDSAATGDKTETNMNEIAKSLKSNEIEAIAFFLANQKSKPASQTFDQELAAKGKAIHMDFCENCHVDEGTGNIEDASLLRGQWKNYLQSQFEVLSEGDRYMPRRMKKRFRKLSDDDKKALIEFYISPVN</sequence>
<feature type="binding site" description="covalent" evidence="8">
    <location>
        <position position="39"/>
    </location>
    <ligand>
        <name>heme c</name>
        <dbReference type="ChEBI" id="CHEBI:61717"/>
        <label>1</label>
    </ligand>
</feature>
<dbReference type="InterPro" id="IPR009056">
    <property type="entry name" value="Cyt_c-like_dom"/>
</dbReference>
<feature type="domain" description="Cytochrome c" evidence="11">
    <location>
        <begin position="23"/>
        <end position="118"/>
    </location>
</feature>
<feature type="binding site" description="axial binding residue" evidence="9">
    <location>
        <position position="95"/>
    </location>
    <ligand>
        <name>heme c</name>
        <dbReference type="ChEBI" id="CHEBI:61717"/>
        <label>1</label>
    </ligand>
    <ligandPart>
        <name>Fe</name>
        <dbReference type="ChEBI" id="CHEBI:18248"/>
    </ligandPart>
</feature>
<evidence type="ECO:0000256" key="9">
    <source>
        <dbReference type="PIRSR" id="PIRSR000005-2"/>
    </source>
</evidence>
<protein>
    <submittedName>
        <fullName evidence="12">Sulfide dehydrogenase cytochrome subunit</fullName>
    </submittedName>
</protein>
<dbReference type="PANTHER" id="PTHR33751:SF9">
    <property type="entry name" value="CYTOCHROME C4"/>
    <property type="match status" value="1"/>
</dbReference>
<dbReference type="Proteomes" id="UP000294887">
    <property type="component" value="Unassembled WGS sequence"/>
</dbReference>
<dbReference type="PANTHER" id="PTHR33751">
    <property type="entry name" value="CBB3-TYPE CYTOCHROME C OXIDASE SUBUNIT FIXP"/>
    <property type="match status" value="1"/>
</dbReference>
<comment type="PTM">
    <text evidence="8">Binds 2 heme c groups covalently per subunit.</text>
</comment>
<evidence type="ECO:0000256" key="8">
    <source>
        <dbReference type="PIRSR" id="PIRSR000005-1"/>
    </source>
</evidence>
<gene>
    <name evidence="12" type="ORF">EV695_3174</name>
</gene>
<dbReference type="RefSeq" id="WP_131906908.1">
    <property type="nucleotide sequence ID" value="NZ_BAAAFU010000001.1"/>
</dbReference>
<proteinExistence type="predicted"/>
<evidence type="ECO:0000313" key="13">
    <source>
        <dbReference type="Proteomes" id="UP000294887"/>
    </source>
</evidence>
<feature type="domain" description="Cytochrome c" evidence="11">
    <location>
        <begin position="129"/>
        <end position="209"/>
    </location>
</feature>
<dbReference type="GO" id="GO:0009055">
    <property type="term" value="F:electron transfer activity"/>
    <property type="evidence" value="ECO:0007669"/>
    <property type="project" value="InterPro"/>
</dbReference>
<dbReference type="InterPro" id="IPR036909">
    <property type="entry name" value="Cyt_c-like_dom_sf"/>
</dbReference>